<evidence type="ECO:0000256" key="1">
    <source>
        <dbReference type="ARBA" id="ARBA00004167"/>
    </source>
</evidence>
<evidence type="ECO:0000313" key="5">
    <source>
        <dbReference type="Proteomes" id="UP001062901"/>
    </source>
</evidence>
<dbReference type="CDD" id="cd00761">
    <property type="entry name" value="Glyco_tranf_GTA_type"/>
    <property type="match status" value="1"/>
</dbReference>
<protein>
    <recommendedName>
        <fullName evidence="6">Glycosyl transferase family 2</fullName>
    </recommendedName>
</protein>
<dbReference type="EMBL" id="BAQD01000124">
    <property type="protein sequence ID" value="GBQ08624.1"/>
    <property type="molecule type" value="Genomic_DNA"/>
</dbReference>
<proteinExistence type="predicted"/>
<reference evidence="4" key="1">
    <citation type="submission" date="2013-04" db="EMBL/GenBank/DDBJ databases">
        <title>The genome sequencing project of 58 acetic acid bacteria.</title>
        <authorList>
            <person name="Okamoto-Kainuma A."/>
            <person name="Ishikawa M."/>
            <person name="Umino S."/>
            <person name="Koizumi Y."/>
            <person name="Shiwa Y."/>
            <person name="Yoshikawa H."/>
            <person name="Matsutani M."/>
            <person name="Matsushita K."/>
        </authorList>
    </citation>
    <scope>NUCLEOTIDE SEQUENCE</scope>
    <source>
        <strain evidence="4">DSM 15669</strain>
    </source>
</reference>
<keyword evidence="3" id="KW-0472">Membrane</keyword>
<keyword evidence="2" id="KW-0812">Transmembrane</keyword>
<keyword evidence="5" id="KW-1185">Reference proteome</keyword>
<comment type="subcellular location">
    <subcellularLocation>
        <location evidence="1">Membrane</location>
        <topology evidence="1">Single-pass membrane protein</topology>
    </subcellularLocation>
</comment>
<gene>
    <name evidence="4" type="ORF">AA15669_1843</name>
</gene>
<evidence type="ECO:0000256" key="3">
    <source>
        <dbReference type="ARBA" id="ARBA00022989"/>
    </source>
</evidence>
<evidence type="ECO:0000313" key="4">
    <source>
        <dbReference type="EMBL" id="GBQ08624.1"/>
    </source>
</evidence>
<evidence type="ECO:0008006" key="6">
    <source>
        <dbReference type="Google" id="ProtNLM"/>
    </source>
</evidence>
<keyword evidence="3" id="KW-1133">Transmembrane helix</keyword>
<accession>A0ABQ0P1B4</accession>
<dbReference type="SUPFAM" id="SSF53448">
    <property type="entry name" value="Nucleotide-diphospho-sugar transferases"/>
    <property type="match status" value="1"/>
</dbReference>
<dbReference type="PANTHER" id="PTHR21461:SF69">
    <property type="entry name" value="GLYCOSYLTRANSFERASE FAMILY 92 PROTEIN"/>
    <property type="match status" value="1"/>
</dbReference>
<evidence type="ECO:0000256" key="2">
    <source>
        <dbReference type="ARBA" id="ARBA00022692"/>
    </source>
</evidence>
<dbReference type="Proteomes" id="UP001062901">
    <property type="component" value="Unassembled WGS sequence"/>
</dbReference>
<dbReference type="InterPro" id="IPR029044">
    <property type="entry name" value="Nucleotide-diphossugar_trans"/>
</dbReference>
<name>A0ABQ0P1B4_9PROT</name>
<dbReference type="Pfam" id="PF13704">
    <property type="entry name" value="Glyco_tranf_2_4"/>
    <property type="match status" value="1"/>
</dbReference>
<comment type="caution">
    <text evidence="4">The sequence shown here is derived from an EMBL/GenBank/DDBJ whole genome shotgun (WGS) entry which is preliminary data.</text>
</comment>
<dbReference type="PANTHER" id="PTHR21461">
    <property type="entry name" value="GLYCOSYLTRANSFERASE FAMILY 92 PROTEIN"/>
    <property type="match status" value="1"/>
</dbReference>
<sequence length="509" mass="57890">MVRLMKTALVGIIRNEASDLLAWIGWHALLGVDTFVLFDDGSDDGTRALLKAASVQHDIRVFFINELHGTSWKPQQPVYWERQRIVYMDALHALKESVDWVGFLDTDEYLALHRHDTLKNFLRSFGPDVGAVGIHWCLYGSSGHITRPDMPPFYAYTRHSTEDNPVNRHIKTFLRPQCWNGEWENAYAFPLKEGRYVDPDGRDLSWGAQVGMTEALPDWATARIMHFRVRSLEHFVERARRRRDSRLTLADFNEDDCNDSQDSRHQGRTPLVLDWMRKTVFQGVGEALNNLPLPASRPEQISVARPQPPYNLAVSRLIPWNNDKLEIHGSRVCSQGLAKNNTGLFVLHTASMPHQGFLFALDLKDNILDFSILADSRLTGFLGYNLVPTERADHVALQQIGGMSRRHAYLTTVPGEPLIADRPVPHLWETFSLAPAYAAPDGRSWNELSFIRLLENTLRHPVTLGTIAHMAHKDRLATIRLLPLLYNVLSEDDQKYLAAQLGPFAPFVL</sequence>
<organism evidence="4 5">
    <name type="scientific">Saccharibacter floricola DSM 15669</name>
    <dbReference type="NCBI Taxonomy" id="1123227"/>
    <lineage>
        <taxon>Bacteria</taxon>
        <taxon>Pseudomonadati</taxon>
        <taxon>Pseudomonadota</taxon>
        <taxon>Alphaproteobacteria</taxon>
        <taxon>Acetobacterales</taxon>
        <taxon>Acetobacteraceae</taxon>
        <taxon>Saccharibacter</taxon>
    </lineage>
</organism>